<reference evidence="4" key="2">
    <citation type="submission" date="2025-09" db="UniProtKB">
        <authorList>
            <consortium name="Ensembl"/>
        </authorList>
    </citation>
    <scope>IDENTIFICATION</scope>
</reference>
<protein>
    <submittedName>
        <fullName evidence="4">Uncharacterized protein</fullName>
    </submittedName>
</protein>
<dbReference type="GO" id="GO:0035657">
    <property type="term" value="C:eRF1 methyltransferase complex"/>
    <property type="evidence" value="ECO:0007669"/>
    <property type="project" value="TreeGrafter"/>
</dbReference>
<dbReference type="PANTHER" id="PTHR45875">
    <property type="entry name" value="METHYLTRANSFERASE N6AMT1"/>
    <property type="match status" value="1"/>
</dbReference>
<dbReference type="PANTHER" id="PTHR45875:SF1">
    <property type="entry name" value="METHYLTRANSFERASE N6AMT1"/>
    <property type="match status" value="1"/>
</dbReference>
<evidence type="ECO:0000256" key="2">
    <source>
        <dbReference type="ARBA" id="ARBA00022679"/>
    </source>
</evidence>
<keyword evidence="2" id="KW-0808">Transferase</keyword>
<keyword evidence="3" id="KW-0949">S-adenosyl-L-methionine</keyword>
<evidence type="ECO:0000256" key="3">
    <source>
        <dbReference type="ARBA" id="ARBA00022691"/>
    </source>
</evidence>
<name>A0A8P4G4F6_DICLA</name>
<keyword evidence="1" id="KW-0489">Methyltransferase</keyword>
<evidence type="ECO:0000313" key="5">
    <source>
        <dbReference type="Proteomes" id="UP000694389"/>
    </source>
</evidence>
<evidence type="ECO:0000256" key="1">
    <source>
        <dbReference type="ARBA" id="ARBA00022603"/>
    </source>
</evidence>
<dbReference type="Proteomes" id="UP000694389">
    <property type="component" value="Unassembled WGS sequence"/>
</dbReference>
<reference evidence="4" key="1">
    <citation type="submission" date="2025-08" db="UniProtKB">
        <authorList>
            <consortium name="Ensembl"/>
        </authorList>
    </citation>
    <scope>IDENTIFICATION</scope>
</reference>
<dbReference type="Ensembl" id="ENSDLAT00005071554.1">
    <property type="protein sequence ID" value="ENSDLAP00005070141.1"/>
    <property type="gene ID" value="ENSDLAG00005033679.1"/>
</dbReference>
<dbReference type="GO" id="GO:0032259">
    <property type="term" value="P:methylation"/>
    <property type="evidence" value="ECO:0007669"/>
    <property type="project" value="UniProtKB-KW"/>
</dbReference>
<evidence type="ECO:0000313" key="4">
    <source>
        <dbReference type="Ensembl" id="ENSDLAP00005070141.1"/>
    </source>
</evidence>
<gene>
    <name evidence="4" type="primary">n6amt1</name>
</gene>
<sequence>MSTSYPTPVYSHAARGEFTEVYEPAEDSFLLMDALEKDHERLQQLSGQRLRSGVSISGISGWTFSVISVSDSPPPPCTDVNPAAAQCTATTASCNSVSLQPVITSLVGGSGIEAAWAGGKRGREVTDRFLPLVAQLLSSKGLFYLITIAENDPEEIIRLLGQCGLTGESCLSTRAGNERLSVLRFHRS</sequence>
<dbReference type="Gene3D" id="3.40.50.150">
    <property type="entry name" value="Vaccinia Virus protein VP39"/>
    <property type="match status" value="1"/>
</dbReference>
<dbReference type="GeneTree" id="ENSGT00390000013073"/>
<keyword evidence="5" id="KW-1185">Reference proteome</keyword>
<accession>A0A8P4G4F6</accession>
<dbReference type="GO" id="GO:0008276">
    <property type="term" value="F:protein methyltransferase activity"/>
    <property type="evidence" value="ECO:0007669"/>
    <property type="project" value="TreeGrafter"/>
</dbReference>
<dbReference type="AlphaFoldDB" id="A0A8P4G4F6"/>
<dbReference type="SUPFAM" id="SSF53335">
    <property type="entry name" value="S-adenosyl-L-methionine-dependent methyltransferases"/>
    <property type="match status" value="1"/>
</dbReference>
<organism evidence="4 5">
    <name type="scientific">Dicentrarchus labrax</name>
    <name type="common">European seabass</name>
    <name type="synonym">Morone labrax</name>
    <dbReference type="NCBI Taxonomy" id="13489"/>
    <lineage>
        <taxon>Eukaryota</taxon>
        <taxon>Metazoa</taxon>
        <taxon>Chordata</taxon>
        <taxon>Craniata</taxon>
        <taxon>Vertebrata</taxon>
        <taxon>Euteleostomi</taxon>
        <taxon>Actinopterygii</taxon>
        <taxon>Neopterygii</taxon>
        <taxon>Teleostei</taxon>
        <taxon>Neoteleostei</taxon>
        <taxon>Acanthomorphata</taxon>
        <taxon>Eupercaria</taxon>
        <taxon>Moronidae</taxon>
        <taxon>Dicentrarchus</taxon>
    </lineage>
</organism>
<proteinExistence type="predicted"/>
<dbReference type="InterPro" id="IPR052190">
    <property type="entry name" value="Euk-Arch_PrmC-MTase"/>
</dbReference>
<dbReference type="InterPro" id="IPR029063">
    <property type="entry name" value="SAM-dependent_MTases_sf"/>
</dbReference>
<dbReference type="GO" id="GO:0008757">
    <property type="term" value="F:S-adenosylmethionine-dependent methyltransferase activity"/>
    <property type="evidence" value="ECO:0007669"/>
    <property type="project" value="TreeGrafter"/>
</dbReference>